<evidence type="ECO:0000313" key="1">
    <source>
        <dbReference type="EMBL" id="MST50357.1"/>
    </source>
</evidence>
<evidence type="ECO:0000313" key="2">
    <source>
        <dbReference type="Proteomes" id="UP000442535"/>
    </source>
</evidence>
<evidence type="ECO:0008006" key="3">
    <source>
        <dbReference type="Google" id="ProtNLM"/>
    </source>
</evidence>
<reference evidence="1 2" key="1">
    <citation type="submission" date="2019-08" db="EMBL/GenBank/DDBJ databases">
        <title>In-depth cultivation of the pig gut microbiome towards novel bacterial diversity and tailored functional studies.</title>
        <authorList>
            <person name="Wylensek D."/>
            <person name="Hitch T.C.A."/>
            <person name="Clavel T."/>
        </authorList>
    </citation>
    <scope>NUCLEOTIDE SEQUENCE [LARGE SCALE GENOMIC DNA]</scope>
    <source>
        <strain evidence="1 2">RF-GAM-744-WT-7</strain>
    </source>
</reference>
<dbReference type="RefSeq" id="WP_154545927.1">
    <property type="nucleotide sequence ID" value="NZ_JAQYQY010000026.1"/>
</dbReference>
<name>A0A7K0K4E3_9ACTO</name>
<dbReference type="AlphaFoldDB" id="A0A7K0K4E3"/>
<keyword evidence="2" id="KW-1185">Reference proteome</keyword>
<gene>
    <name evidence="1" type="ORF">FYJ63_08980</name>
</gene>
<protein>
    <recommendedName>
        <fullName evidence="3">Head decoration protein</fullName>
    </recommendedName>
</protein>
<comment type="caution">
    <text evidence="1">The sequence shown here is derived from an EMBL/GenBank/DDBJ whole genome shotgun (WGS) entry which is preliminary data.</text>
</comment>
<accession>A0A7K0K4E3</accession>
<organism evidence="1 2">
    <name type="scientific">Mobiluncus porci</name>
    <dbReference type="NCBI Taxonomy" id="2652278"/>
    <lineage>
        <taxon>Bacteria</taxon>
        <taxon>Bacillati</taxon>
        <taxon>Actinomycetota</taxon>
        <taxon>Actinomycetes</taxon>
        <taxon>Actinomycetales</taxon>
        <taxon>Actinomycetaceae</taxon>
        <taxon>Mobiluncus</taxon>
    </lineage>
</organism>
<sequence length="120" mass="12702">MNDDILEGRNYYQRAAVRAKSLVRGDPLVGSGLIVIGVYSGNAEVSEVMRGSAKTVAFLRSDGTLSAESATDPATIGIKLASGYVLVKASPTGKDDVDENAFFLTPAAAMIEVWQFEETA</sequence>
<dbReference type="EMBL" id="VUMY01000017">
    <property type="protein sequence ID" value="MST50357.1"/>
    <property type="molecule type" value="Genomic_DNA"/>
</dbReference>
<dbReference type="Proteomes" id="UP000442535">
    <property type="component" value="Unassembled WGS sequence"/>
</dbReference>
<proteinExistence type="predicted"/>